<dbReference type="InterPro" id="IPR010982">
    <property type="entry name" value="Lambda_DNA-bd_dom_sf"/>
</dbReference>
<feature type="domain" description="HTH cro/C1-type" evidence="1">
    <location>
        <begin position="38"/>
        <end position="82"/>
    </location>
</feature>
<proteinExistence type="predicted"/>
<evidence type="ECO:0000259" key="1">
    <source>
        <dbReference type="PROSITE" id="PS50943"/>
    </source>
</evidence>
<name>A0A1I6JNV3_9FIRM</name>
<keyword evidence="2" id="KW-0238">DNA-binding</keyword>
<dbReference type="PROSITE" id="PS50943">
    <property type="entry name" value="HTH_CROC1"/>
    <property type="match status" value="1"/>
</dbReference>
<dbReference type="RefSeq" id="WP_330372124.1">
    <property type="nucleotide sequence ID" value="NZ_FOZC01000009.1"/>
</dbReference>
<dbReference type="SUPFAM" id="SSF47413">
    <property type="entry name" value="lambda repressor-like DNA-binding domains"/>
    <property type="match status" value="1"/>
</dbReference>
<sequence>MADLDLKLDGIANGVLVEQTDKKKADADKKKRMYASAFAYIRNQTGMNKKEFAEYLGIPYRTLQDWELGNTQAPEYVLRLIAYKVMWEKERGNL</sequence>
<reference evidence="2 3" key="1">
    <citation type="submission" date="2016-10" db="EMBL/GenBank/DDBJ databases">
        <authorList>
            <person name="de Groot N.N."/>
        </authorList>
    </citation>
    <scope>NUCLEOTIDE SEQUENCE [LARGE SCALE GENOMIC DNA]</scope>
    <source>
        <strain evidence="2 3">F</strain>
    </source>
</reference>
<accession>A0A1I6JNV3</accession>
<evidence type="ECO:0000313" key="3">
    <source>
        <dbReference type="Proteomes" id="UP000214760"/>
    </source>
</evidence>
<protein>
    <submittedName>
        <fullName evidence="2">DNA-binding transcriptional regulator YiaG, contains XRE-type HTH domain</fullName>
    </submittedName>
</protein>
<organism evidence="2 3">
    <name type="scientific">[Clostridium] aminophilum</name>
    <dbReference type="NCBI Taxonomy" id="1526"/>
    <lineage>
        <taxon>Bacteria</taxon>
        <taxon>Bacillati</taxon>
        <taxon>Bacillota</taxon>
        <taxon>Clostridia</taxon>
        <taxon>Lachnospirales</taxon>
        <taxon>Lachnospiraceae</taxon>
    </lineage>
</organism>
<gene>
    <name evidence="2" type="ORF">SAMN02910262_01767</name>
</gene>
<dbReference type="EMBL" id="FOZC01000009">
    <property type="protein sequence ID" value="SFR80633.1"/>
    <property type="molecule type" value="Genomic_DNA"/>
</dbReference>
<dbReference type="Gene3D" id="1.10.260.40">
    <property type="entry name" value="lambda repressor-like DNA-binding domains"/>
    <property type="match status" value="1"/>
</dbReference>
<dbReference type="GO" id="GO:0003677">
    <property type="term" value="F:DNA binding"/>
    <property type="evidence" value="ECO:0007669"/>
    <property type="project" value="UniProtKB-KW"/>
</dbReference>
<dbReference type="CDD" id="cd00093">
    <property type="entry name" value="HTH_XRE"/>
    <property type="match status" value="1"/>
</dbReference>
<evidence type="ECO:0000313" key="2">
    <source>
        <dbReference type="EMBL" id="SFR80633.1"/>
    </source>
</evidence>
<dbReference type="Proteomes" id="UP000214760">
    <property type="component" value="Unassembled WGS sequence"/>
</dbReference>
<dbReference type="InterPro" id="IPR001387">
    <property type="entry name" value="Cro/C1-type_HTH"/>
</dbReference>
<dbReference type="Pfam" id="PF01381">
    <property type="entry name" value="HTH_3"/>
    <property type="match status" value="1"/>
</dbReference>
<dbReference type="AlphaFoldDB" id="A0A1I6JNV3"/>